<dbReference type="EMBL" id="PGTK01000001">
    <property type="protein sequence ID" value="PJF32244.1"/>
    <property type="molecule type" value="Genomic_DNA"/>
</dbReference>
<protein>
    <submittedName>
        <fullName evidence="1">Uncharacterized protein</fullName>
    </submittedName>
</protein>
<reference evidence="1 2" key="1">
    <citation type="submission" date="2017-11" db="EMBL/GenBank/DDBJ databases">
        <title>Evolution of Phototrophy in the Chloroflexi Phylum Driven by Horizontal Gene Transfer.</title>
        <authorList>
            <person name="Ward L.M."/>
            <person name="Hemp J."/>
            <person name="Shih P.M."/>
            <person name="Mcglynn S.E."/>
            <person name="Fischer W."/>
        </authorList>
    </citation>
    <scope>NUCLEOTIDE SEQUENCE [LARGE SCALE GENOMIC DNA]</scope>
    <source>
        <strain evidence="1">CP2_2F</strain>
    </source>
</reference>
<evidence type="ECO:0000313" key="2">
    <source>
        <dbReference type="Proteomes" id="UP000228921"/>
    </source>
</evidence>
<dbReference type="Proteomes" id="UP000228921">
    <property type="component" value="Unassembled WGS sequence"/>
</dbReference>
<sequence>MSGWLRIYREGQEDAYIADFLVEKARRGFYPAAQKPVLEISGRGKQTTDAYEIPRGLYRIDATVQGVAFILRVVTLEGDCEDDTLFNEIDLNSRTLSISNLFVSSGCSVIFETDNVTGSWKIEFRDMLDEEFLSESLLEIEDGTSISGKARSVTMITSLPRGVWNISAKVNDNSFILVPQVARGNCSGFSVFNELDFGTSRLDVSSVYRSAGCLIIWDVYNVEGSWEITFKKLR</sequence>
<evidence type="ECO:0000313" key="1">
    <source>
        <dbReference type="EMBL" id="PJF32244.1"/>
    </source>
</evidence>
<organism evidence="1 2">
    <name type="scientific">Candidatus Thermofonsia Clade 1 bacterium</name>
    <dbReference type="NCBI Taxonomy" id="2364210"/>
    <lineage>
        <taxon>Bacteria</taxon>
        <taxon>Bacillati</taxon>
        <taxon>Chloroflexota</taxon>
        <taxon>Candidatus Thermofontia</taxon>
        <taxon>Candidatus Thermofonsia Clade 1</taxon>
    </lineage>
</organism>
<dbReference type="AlphaFoldDB" id="A0A2M8P3W7"/>
<name>A0A2M8P3W7_9CHLR</name>
<comment type="caution">
    <text evidence="1">The sequence shown here is derived from an EMBL/GenBank/DDBJ whole genome shotgun (WGS) entry which is preliminary data.</text>
</comment>
<proteinExistence type="predicted"/>
<gene>
    <name evidence="1" type="ORF">CUN51_01050</name>
</gene>
<accession>A0A2M8P3W7</accession>